<dbReference type="InterPro" id="IPR003595">
    <property type="entry name" value="Tyr_Pase_cat"/>
</dbReference>
<name>A0A0N4YJT0_NIPBR</name>
<dbReference type="STRING" id="27835.A0A0N4YJT0"/>
<keyword evidence="1" id="KW-0378">Hydrolase</keyword>
<evidence type="ECO:0000313" key="7">
    <source>
        <dbReference type="Proteomes" id="UP000271162"/>
    </source>
</evidence>
<dbReference type="InterPro" id="IPR029021">
    <property type="entry name" value="Prot-tyrosine_phosphatase-like"/>
</dbReference>
<reference evidence="8" key="1">
    <citation type="submission" date="2017-02" db="UniProtKB">
        <authorList>
            <consortium name="WormBaseParasite"/>
        </authorList>
    </citation>
    <scope>IDENTIFICATION</scope>
</reference>
<evidence type="ECO:0000313" key="6">
    <source>
        <dbReference type="EMBL" id="VDL80858.1"/>
    </source>
</evidence>
<evidence type="ECO:0000256" key="2">
    <source>
        <dbReference type="ARBA" id="ARBA00022912"/>
    </source>
</evidence>
<dbReference type="EMBL" id="UYSL01022640">
    <property type="protein sequence ID" value="VDL80858.1"/>
    <property type="molecule type" value="Genomic_DNA"/>
</dbReference>
<sequence>MSEKPDSPSRGRHWRKRRGGGDHSHRGGWRRIPDRWLNYDPVGRDMEGTRFVPFKTPLDRSFFNGKQELSDEDYFDVERIVSFARNAGKNIGMVVDLTNTDKYYNKAEWADHDIKYVKMNCPGHEVNDREDIVERFFNVVDDFINDSSNDEKLIGVHCTHGLNRTGYLICRYLIDRMGWKADRAISLFEVARGHPIERGHYKKSLYDAEKRVEEAETQ</sequence>
<dbReference type="Pfam" id="PF00782">
    <property type="entry name" value="DSPc"/>
    <property type="match status" value="1"/>
</dbReference>
<dbReference type="GO" id="GO:0004721">
    <property type="term" value="F:phosphoprotein phosphatase activity"/>
    <property type="evidence" value="ECO:0007669"/>
    <property type="project" value="UniProtKB-KW"/>
</dbReference>
<accession>A0A0N4YJT0</accession>
<evidence type="ECO:0000259" key="5">
    <source>
        <dbReference type="PROSITE" id="PS50056"/>
    </source>
</evidence>
<evidence type="ECO:0000256" key="1">
    <source>
        <dbReference type="ARBA" id="ARBA00022801"/>
    </source>
</evidence>
<feature type="domain" description="Tyrosine specific protein phosphatases" evidence="5">
    <location>
        <begin position="134"/>
        <end position="203"/>
    </location>
</feature>
<organism evidence="8">
    <name type="scientific">Nippostrongylus brasiliensis</name>
    <name type="common">Rat hookworm</name>
    <dbReference type="NCBI Taxonomy" id="27835"/>
    <lineage>
        <taxon>Eukaryota</taxon>
        <taxon>Metazoa</taxon>
        <taxon>Ecdysozoa</taxon>
        <taxon>Nematoda</taxon>
        <taxon>Chromadorea</taxon>
        <taxon>Rhabditida</taxon>
        <taxon>Rhabditina</taxon>
        <taxon>Rhabditomorpha</taxon>
        <taxon>Strongyloidea</taxon>
        <taxon>Heligmosomidae</taxon>
        <taxon>Nippostrongylus</taxon>
    </lineage>
</organism>
<dbReference type="SUPFAM" id="SSF52799">
    <property type="entry name" value="(Phosphotyrosine protein) phosphatases II"/>
    <property type="match status" value="1"/>
</dbReference>
<dbReference type="SMART" id="SM00404">
    <property type="entry name" value="PTPc_motif"/>
    <property type="match status" value="1"/>
</dbReference>
<evidence type="ECO:0000313" key="8">
    <source>
        <dbReference type="WBParaSite" id="NBR_0001724401-mRNA-1"/>
    </source>
</evidence>
<dbReference type="InterPro" id="IPR051029">
    <property type="entry name" value="mRNA_Capping_Enz/RNA_Phosphat"/>
</dbReference>
<dbReference type="InterPro" id="IPR000387">
    <property type="entry name" value="Tyr_Pase_dom"/>
</dbReference>
<dbReference type="PROSITE" id="PS50056">
    <property type="entry name" value="TYR_PHOSPHATASE_2"/>
    <property type="match status" value="1"/>
</dbReference>
<feature type="region of interest" description="Disordered" evidence="3">
    <location>
        <begin position="1"/>
        <end position="26"/>
    </location>
</feature>
<dbReference type="OMA" id="NCPSIAT"/>
<dbReference type="InterPro" id="IPR020422">
    <property type="entry name" value="TYR_PHOSPHATASE_DUAL_dom"/>
</dbReference>
<keyword evidence="7" id="KW-1185">Reference proteome</keyword>
<evidence type="ECO:0000256" key="3">
    <source>
        <dbReference type="SAM" id="MobiDB-lite"/>
    </source>
</evidence>
<dbReference type="PROSITE" id="PS00383">
    <property type="entry name" value="TYR_PHOSPHATASE_1"/>
    <property type="match status" value="1"/>
</dbReference>
<dbReference type="Gene3D" id="3.90.190.10">
    <property type="entry name" value="Protein tyrosine phosphatase superfamily"/>
    <property type="match status" value="1"/>
</dbReference>
<dbReference type="OrthoDB" id="428974at2759"/>
<gene>
    <name evidence="6" type="ORF">NBR_LOCUS17245</name>
</gene>
<dbReference type="PANTHER" id="PTHR10367">
    <property type="entry name" value="MRNA-CAPPING ENZYME"/>
    <property type="match status" value="1"/>
</dbReference>
<dbReference type="InterPro" id="IPR016130">
    <property type="entry name" value="Tyr_Pase_AS"/>
</dbReference>
<dbReference type="InterPro" id="IPR000340">
    <property type="entry name" value="Dual-sp_phosphatase_cat-dom"/>
</dbReference>
<dbReference type="Proteomes" id="UP000271162">
    <property type="component" value="Unassembled WGS sequence"/>
</dbReference>
<feature type="domain" description="Tyrosine-protein phosphatase" evidence="4">
    <location>
        <begin position="65"/>
        <end position="214"/>
    </location>
</feature>
<dbReference type="PANTHER" id="PTHR10367:SF9">
    <property type="entry name" value="DUAL-SPECIFICITY PHOSPHATASE 11 (RNA_RNP COMPLEX 1-INTERACTING)"/>
    <property type="match status" value="1"/>
</dbReference>
<dbReference type="PROSITE" id="PS50054">
    <property type="entry name" value="TYR_PHOSPHATASE_DUAL"/>
    <property type="match status" value="1"/>
</dbReference>
<keyword evidence="2" id="KW-0904">Protein phosphatase</keyword>
<dbReference type="WBParaSite" id="NBR_0001724401-mRNA-1">
    <property type="protein sequence ID" value="NBR_0001724401-mRNA-1"/>
    <property type="gene ID" value="NBR_0001724401"/>
</dbReference>
<proteinExistence type="predicted"/>
<reference evidence="6 7" key="2">
    <citation type="submission" date="2018-11" db="EMBL/GenBank/DDBJ databases">
        <authorList>
            <consortium name="Pathogen Informatics"/>
        </authorList>
    </citation>
    <scope>NUCLEOTIDE SEQUENCE [LARGE SCALE GENOMIC DNA]</scope>
</reference>
<protein>
    <submittedName>
        <fullName evidence="8">RNA/RNP complex-1-interacting phosphatase (inferred by orthology to a human protein)</fullName>
    </submittedName>
</protein>
<dbReference type="SMART" id="SM00195">
    <property type="entry name" value="DSPc"/>
    <property type="match status" value="1"/>
</dbReference>
<dbReference type="GO" id="GO:0004651">
    <property type="term" value="F:polynucleotide 5'-phosphatase activity"/>
    <property type="evidence" value="ECO:0007669"/>
    <property type="project" value="TreeGrafter"/>
</dbReference>
<dbReference type="AlphaFoldDB" id="A0A0N4YJT0"/>
<evidence type="ECO:0000259" key="4">
    <source>
        <dbReference type="PROSITE" id="PS50054"/>
    </source>
</evidence>